<dbReference type="AlphaFoldDB" id="A0A6A7A6H1"/>
<reference evidence="1" key="1">
    <citation type="journal article" date="2020" name="Stud. Mycol.">
        <title>101 Dothideomycetes genomes: a test case for predicting lifestyles and emergence of pathogens.</title>
        <authorList>
            <person name="Haridas S."/>
            <person name="Albert R."/>
            <person name="Binder M."/>
            <person name="Bloem J."/>
            <person name="Labutti K."/>
            <person name="Salamov A."/>
            <person name="Andreopoulos B."/>
            <person name="Baker S."/>
            <person name="Barry K."/>
            <person name="Bills G."/>
            <person name="Bluhm B."/>
            <person name="Cannon C."/>
            <person name="Castanera R."/>
            <person name="Culley D."/>
            <person name="Daum C."/>
            <person name="Ezra D."/>
            <person name="Gonzalez J."/>
            <person name="Henrissat B."/>
            <person name="Kuo A."/>
            <person name="Liang C."/>
            <person name="Lipzen A."/>
            <person name="Lutzoni F."/>
            <person name="Magnuson J."/>
            <person name="Mondo S."/>
            <person name="Nolan M."/>
            <person name="Ohm R."/>
            <person name="Pangilinan J."/>
            <person name="Park H.-J."/>
            <person name="Ramirez L."/>
            <person name="Alfaro M."/>
            <person name="Sun H."/>
            <person name="Tritt A."/>
            <person name="Yoshinaga Y."/>
            <person name="Zwiers L.-H."/>
            <person name="Turgeon B."/>
            <person name="Goodwin S."/>
            <person name="Spatafora J."/>
            <person name="Crous P."/>
            <person name="Grigoriev I."/>
        </authorList>
    </citation>
    <scope>NUCLEOTIDE SEQUENCE</scope>
    <source>
        <strain evidence="1">CBS 113818</strain>
    </source>
</reference>
<gene>
    <name evidence="1" type="ORF">CC86DRAFT_287881</name>
</gene>
<evidence type="ECO:0000313" key="2">
    <source>
        <dbReference type="Proteomes" id="UP000799424"/>
    </source>
</evidence>
<name>A0A6A7A6H1_9PLEO</name>
<evidence type="ECO:0000313" key="1">
    <source>
        <dbReference type="EMBL" id="KAF2828890.1"/>
    </source>
</evidence>
<proteinExistence type="predicted"/>
<organism evidence="1 2">
    <name type="scientific">Ophiobolus disseminans</name>
    <dbReference type="NCBI Taxonomy" id="1469910"/>
    <lineage>
        <taxon>Eukaryota</taxon>
        <taxon>Fungi</taxon>
        <taxon>Dikarya</taxon>
        <taxon>Ascomycota</taxon>
        <taxon>Pezizomycotina</taxon>
        <taxon>Dothideomycetes</taxon>
        <taxon>Pleosporomycetidae</taxon>
        <taxon>Pleosporales</taxon>
        <taxon>Pleosporineae</taxon>
        <taxon>Phaeosphaeriaceae</taxon>
        <taxon>Ophiobolus</taxon>
    </lineage>
</organism>
<keyword evidence="2" id="KW-1185">Reference proteome</keyword>
<dbReference type="Proteomes" id="UP000799424">
    <property type="component" value="Unassembled WGS sequence"/>
</dbReference>
<sequence length="179" mass="20691">MSYTQTHLHDLTPSFLSRIQTRLHDLAFALFLRKHATTPYFFLRAANLLFRTSNPSSFDEEYSNSLDALDRYALAWGNPHDAELCFRASLHEKIRTLPRVRALGMRNHIIEAERLLRAAVHWHHARMGLLFRETRKVVWVLAKLVEESGRCEEAGGMFLECFEGAKRAVGGCDVETREY</sequence>
<accession>A0A6A7A6H1</accession>
<protein>
    <submittedName>
        <fullName evidence="1">Uncharacterized protein</fullName>
    </submittedName>
</protein>
<dbReference type="EMBL" id="MU006222">
    <property type="protein sequence ID" value="KAF2828890.1"/>
    <property type="molecule type" value="Genomic_DNA"/>
</dbReference>